<dbReference type="Pfam" id="PF01738">
    <property type="entry name" value="DLH"/>
    <property type="match status" value="1"/>
</dbReference>
<dbReference type="RefSeq" id="WP_027270912.1">
    <property type="nucleotide sequence ID" value="NZ_CAAAJE010000011.1"/>
</dbReference>
<comment type="caution">
    <text evidence="2">The sequence shown here is derived from an EMBL/GenBank/DDBJ whole genome shotgun (WGS) entry which is preliminary data.</text>
</comment>
<dbReference type="OrthoDB" id="9787933at2"/>
<organism evidence="2 3">
    <name type="scientific">Legionella sainthelensi</name>
    <dbReference type="NCBI Taxonomy" id="28087"/>
    <lineage>
        <taxon>Bacteria</taxon>
        <taxon>Pseudomonadati</taxon>
        <taxon>Pseudomonadota</taxon>
        <taxon>Gammaproteobacteria</taxon>
        <taxon>Legionellales</taxon>
        <taxon>Legionellaceae</taxon>
        <taxon>Legionella</taxon>
    </lineage>
</organism>
<dbReference type="PANTHER" id="PTHR22946:SF0">
    <property type="entry name" value="DIENELACTONE HYDROLASE DOMAIN-CONTAINING PROTEIN"/>
    <property type="match status" value="1"/>
</dbReference>
<feature type="domain" description="Dienelactone hydrolase" evidence="1">
    <location>
        <begin position="28"/>
        <end position="235"/>
    </location>
</feature>
<dbReference type="PATRIC" id="fig|28087.4.peg.1176"/>
<dbReference type="EMBL" id="LNYV01000013">
    <property type="protein sequence ID" value="KTD58503.1"/>
    <property type="molecule type" value="Genomic_DNA"/>
</dbReference>
<gene>
    <name evidence="2" type="ORF">Lsai_1110</name>
</gene>
<dbReference type="AlphaFoldDB" id="A0A0W0YNQ6"/>
<dbReference type="InterPro" id="IPR002925">
    <property type="entry name" value="Dienelactn_hydro"/>
</dbReference>
<dbReference type="SUPFAM" id="SSF53474">
    <property type="entry name" value="alpha/beta-Hydrolases"/>
    <property type="match status" value="1"/>
</dbReference>
<dbReference type="GO" id="GO:0016787">
    <property type="term" value="F:hydrolase activity"/>
    <property type="evidence" value="ECO:0007669"/>
    <property type="project" value="UniProtKB-KW"/>
</dbReference>
<dbReference type="eggNOG" id="COG0412">
    <property type="taxonomic scope" value="Bacteria"/>
</dbReference>
<evidence type="ECO:0000259" key="1">
    <source>
        <dbReference type="Pfam" id="PF01738"/>
    </source>
</evidence>
<sequence length="238" mass="26314">MHTSNHIYRDGEQELLGFLAYDRSIVGTRPAVLVVHDWSGRNEFACDKAKMLAEMGYIGFAVDMYGQGKLGTTVEEKQALMSPLMSQQSLLRQRIKAGLAAVCCVPKVDSKQVAIIGFCFGGLCALELARSGADLKGAVSFHGLLHKPGTLKSEPIKAKILALHGYDDPMVQPEQVHAFCTEMTEANVDWQMHMYGHVQHAFTNPNAHDTQLGTIYNEVAAQRSWQAMSQFLQEIFAK</sequence>
<evidence type="ECO:0000313" key="2">
    <source>
        <dbReference type="EMBL" id="KTD58503.1"/>
    </source>
</evidence>
<dbReference type="InterPro" id="IPR029058">
    <property type="entry name" value="AB_hydrolase_fold"/>
</dbReference>
<protein>
    <submittedName>
        <fullName evidence="2">Dienelactone hydrolase</fullName>
    </submittedName>
</protein>
<dbReference type="STRING" id="28087.Lsai_1110"/>
<name>A0A0W0YNQ6_9GAMM</name>
<accession>A0A0W0YNQ6</accession>
<dbReference type="Gene3D" id="3.40.50.1820">
    <property type="entry name" value="alpha/beta hydrolase"/>
    <property type="match status" value="1"/>
</dbReference>
<dbReference type="PANTHER" id="PTHR22946">
    <property type="entry name" value="DIENELACTONE HYDROLASE DOMAIN-CONTAINING PROTEIN-RELATED"/>
    <property type="match status" value="1"/>
</dbReference>
<reference evidence="2 3" key="1">
    <citation type="submission" date="2015-11" db="EMBL/GenBank/DDBJ databases">
        <title>Genomic analysis of 38 Legionella species identifies large and diverse effector repertoires.</title>
        <authorList>
            <person name="Burstein D."/>
            <person name="Amaro F."/>
            <person name="Zusman T."/>
            <person name="Lifshitz Z."/>
            <person name="Cohen O."/>
            <person name="Gilbert J.A."/>
            <person name="Pupko T."/>
            <person name="Shuman H.A."/>
            <person name="Segal G."/>
        </authorList>
    </citation>
    <scope>NUCLEOTIDE SEQUENCE [LARGE SCALE GENOMIC DNA]</scope>
    <source>
        <strain evidence="2 3">Mt.St.Helens-4</strain>
    </source>
</reference>
<dbReference type="InterPro" id="IPR050261">
    <property type="entry name" value="FrsA_esterase"/>
</dbReference>
<dbReference type="Proteomes" id="UP000054621">
    <property type="component" value="Unassembled WGS sequence"/>
</dbReference>
<proteinExistence type="predicted"/>
<evidence type="ECO:0000313" key="3">
    <source>
        <dbReference type="Proteomes" id="UP000054621"/>
    </source>
</evidence>
<keyword evidence="2" id="KW-0378">Hydrolase</keyword>